<feature type="transmembrane region" description="Helical" evidence="1">
    <location>
        <begin position="157"/>
        <end position="181"/>
    </location>
</feature>
<comment type="caution">
    <text evidence="3">The sequence shown here is derived from an EMBL/GenBank/DDBJ whole genome shotgun (WGS) entry which is preliminary data.</text>
</comment>
<evidence type="ECO:0000313" key="4">
    <source>
        <dbReference type="Proteomes" id="UP000807342"/>
    </source>
</evidence>
<evidence type="ECO:0000256" key="1">
    <source>
        <dbReference type="SAM" id="Phobius"/>
    </source>
</evidence>
<feature type="transmembrane region" description="Helical" evidence="1">
    <location>
        <begin position="193"/>
        <end position="213"/>
    </location>
</feature>
<proteinExistence type="predicted"/>
<feature type="chain" id="PRO_5040336979" description="G-protein coupled receptors family 3 profile domain-containing protein" evidence="2">
    <location>
        <begin position="21"/>
        <end position="249"/>
    </location>
</feature>
<keyword evidence="1" id="KW-0812">Transmembrane</keyword>
<feature type="transmembrane region" description="Helical" evidence="1">
    <location>
        <begin position="29"/>
        <end position="51"/>
    </location>
</feature>
<name>A0A9P6C177_9AGAR</name>
<organism evidence="3 4">
    <name type="scientific">Macrolepiota fuliginosa MF-IS2</name>
    <dbReference type="NCBI Taxonomy" id="1400762"/>
    <lineage>
        <taxon>Eukaryota</taxon>
        <taxon>Fungi</taxon>
        <taxon>Dikarya</taxon>
        <taxon>Basidiomycota</taxon>
        <taxon>Agaricomycotina</taxon>
        <taxon>Agaricomycetes</taxon>
        <taxon>Agaricomycetidae</taxon>
        <taxon>Agaricales</taxon>
        <taxon>Agaricineae</taxon>
        <taxon>Agaricaceae</taxon>
        <taxon>Macrolepiota</taxon>
    </lineage>
</organism>
<evidence type="ECO:0000256" key="2">
    <source>
        <dbReference type="SAM" id="SignalP"/>
    </source>
</evidence>
<dbReference type="EMBL" id="MU151306">
    <property type="protein sequence ID" value="KAF9445360.1"/>
    <property type="molecule type" value="Genomic_DNA"/>
</dbReference>
<feature type="transmembrane region" description="Helical" evidence="1">
    <location>
        <begin position="71"/>
        <end position="94"/>
    </location>
</feature>
<feature type="signal peptide" evidence="2">
    <location>
        <begin position="1"/>
        <end position="20"/>
    </location>
</feature>
<accession>A0A9P6C177</accession>
<feature type="transmembrane region" description="Helical" evidence="1">
    <location>
        <begin position="125"/>
        <end position="145"/>
    </location>
</feature>
<keyword evidence="1" id="KW-1133">Transmembrane helix</keyword>
<keyword evidence="1" id="KW-0472">Membrane</keyword>
<gene>
    <name evidence="3" type="ORF">P691DRAFT_762570</name>
</gene>
<dbReference type="AlphaFoldDB" id="A0A9P6C177"/>
<sequence length="249" mass="27369">MQLIAATGLALILLTSLQVGDPPDATLCVVQAALIYAAPTLTACTTLSLVIHMYLNFRALLYTSAFDVRPITALMLLGVPYLVWGVVFTGVLVFETQNPETVRRSPKGTYCDSHLPILSHLSSSVVVVATVVIVLLLGILAYRIIRNRRYMLREGTMFAMLFRVVAFSIFGIMALGVSVSFVVTNNHDGVFDMLLASLPLLAMLIFGSQMDLVRVWMCRRRGYIPAGKSDLAQDEFQELGSSDNTSPYR</sequence>
<keyword evidence="2" id="KW-0732">Signal</keyword>
<dbReference type="OrthoDB" id="2988301at2759"/>
<evidence type="ECO:0008006" key="5">
    <source>
        <dbReference type="Google" id="ProtNLM"/>
    </source>
</evidence>
<keyword evidence="4" id="KW-1185">Reference proteome</keyword>
<dbReference type="Proteomes" id="UP000807342">
    <property type="component" value="Unassembled WGS sequence"/>
</dbReference>
<evidence type="ECO:0000313" key="3">
    <source>
        <dbReference type="EMBL" id="KAF9445360.1"/>
    </source>
</evidence>
<reference evidence="3" key="1">
    <citation type="submission" date="2020-11" db="EMBL/GenBank/DDBJ databases">
        <authorList>
            <consortium name="DOE Joint Genome Institute"/>
            <person name="Ahrendt S."/>
            <person name="Riley R."/>
            <person name="Andreopoulos W."/>
            <person name="Labutti K."/>
            <person name="Pangilinan J."/>
            <person name="Ruiz-Duenas F.J."/>
            <person name="Barrasa J.M."/>
            <person name="Sanchez-Garcia M."/>
            <person name="Camarero S."/>
            <person name="Miyauchi S."/>
            <person name="Serrano A."/>
            <person name="Linde D."/>
            <person name="Babiker R."/>
            <person name="Drula E."/>
            <person name="Ayuso-Fernandez I."/>
            <person name="Pacheco R."/>
            <person name="Padilla G."/>
            <person name="Ferreira P."/>
            <person name="Barriuso J."/>
            <person name="Kellner H."/>
            <person name="Castanera R."/>
            <person name="Alfaro M."/>
            <person name="Ramirez L."/>
            <person name="Pisabarro A.G."/>
            <person name="Kuo A."/>
            <person name="Tritt A."/>
            <person name="Lipzen A."/>
            <person name="He G."/>
            <person name="Yan M."/>
            <person name="Ng V."/>
            <person name="Cullen D."/>
            <person name="Martin F."/>
            <person name="Rosso M.-N."/>
            <person name="Henrissat B."/>
            <person name="Hibbett D."/>
            <person name="Martinez A.T."/>
            <person name="Grigoriev I.V."/>
        </authorList>
    </citation>
    <scope>NUCLEOTIDE SEQUENCE</scope>
    <source>
        <strain evidence="3">MF-IS2</strain>
    </source>
</reference>
<protein>
    <recommendedName>
        <fullName evidence="5">G-protein coupled receptors family 3 profile domain-containing protein</fullName>
    </recommendedName>
</protein>